<dbReference type="PANTHER" id="PTHR35537">
    <property type="entry name" value="DNA DAMAGE-INDUCIBLE APOPTOSIS SUPPRESSOR PROTEIN DDIAS"/>
    <property type="match status" value="1"/>
</dbReference>
<gene>
    <name evidence="1" type="ORF">GBAR_LOCUS26540</name>
</gene>
<accession>A0AA35TJF1</accession>
<proteinExistence type="predicted"/>
<dbReference type="SUPFAM" id="SSF50249">
    <property type="entry name" value="Nucleic acid-binding proteins"/>
    <property type="match status" value="1"/>
</dbReference>
<reference evidence="1" key="1">
    <citation type="submission" date="2023-03" db="EMBL/GenBank/DDBJ databases">
        <authorList>
            <person name="Steffen K."/>
            <person name="Cardenas P."/>
        </authorList>
    </citation>
    <scope>NUCLEOTIDE SEQUENCE</scope>
</reference>
<evidence type="ECO:0000313" key="2">
    <source>
        <dbReference type="Proteomes" id="UP001174909"/>
    </source>
</evidence>
<comment type="caution">
    <text evidence="1">The sequence shown here is derived from an EMBL/GenBank/DDBJ whole genome shotgun (WGS) entry which is preliminary data.</text>
</comment>
<feature type="non-terminal residue" evidence="1">
    <location>
        <position position="1"/>
    </location>
</feature>
<dbReference type="InterPro" id="IPR012340">
    <property type="entry name" value="NA-bd_OB-fold"/>
</dbReference>
<dbReference type="PANTHER" id="PTHR35537:SF1">
    <property type="entry name" value="DNA DAMAGE-INDUCED APOPTOSIS SUPPRESSOR PROTEIN"/>
    <property type="match status" value="1"/>
</dbReference>
<dbReference type="InterPro" id="IPR043522">
    <property type="entry name" value="DDIAS"/>
</dbReference>
<dbReference type="GO" id="GO:0005737">
    <property type="term" value="C:cytoplasm"/>
    <property type="evidence" value="ECO:0007669"/>
    <property type="project" value="TreeGrafter"/>
</dbReference>
<sequence length="206" mass="23151">MVVFTALDVRAFSGFYPSCSQCLRRVFIASTSRPTRSRRLRYECRPCGIVWEEGEVEYRYCVTLTARQADDGSCKDVVVFGKSLNVVFGAPATHLHRFIQRYIIPGATPLIDPRSIFNIMAEPLRIVLSGKCFTALLAKSRTRSKNWSRDVGTRQYSPRYIGTMFSLLGRMPFPVSVLSHLQHQLLTKSPAPSLSCHPAGAEEDES</sequence>
<organism evidence="1 2">
    <name type="scientific">Geodia barretti</name>
    <name type="common">Barrett's horny sponge</name>
    <dbReference type="NCBI Taxonomy" id="519541"/>
    <lineage>
        <taxon>Eukaryota</taxon>
        <taxon>Metazoa</taxon>
        <taxon>Porifera</taxon>
        <taxon>Demospongiae</taxon>
        <taxon>Heteroscleromorpha</taxon>
        <taxon>Tetractinellida</taxon>
        <taxon>Astrophorina</taxon>
        <taxon>Geodiidae</taxon>
        <taxon>Geodia</taxon>
    </lineage>
</organism>
<keyword evidence="2" id="KW-1185">Reference proteome</keyword>
<dbReference type="AlphaFoldDB" id="A0AA35TJF1"/>
<protein>
    <submittedName>
        <fullName evidence="1">DNA damage-induced apoptosis suppressor protein</fullName>
    </submittedName>
</protein>
<dbReference type="GO" id="GO:1902230">
    <property type="term" value="P:negative regulation of intrinsic apoptotic signaling pathway in response to DNA damage"/>
    <property type="evidence" value="ECO:0007669"/>
    <property type="project" value="InterPro"/>
</dbReference>
<evidence type="ECO:0000313" key="1">
    <source>
        <dbReference type="EMBL" id="CAI8048036.1"/>
    </source>
</evidence>
<dbReference type="EMBL" id="CASHTH010003692">
    <property type="protein sequence ID" value="CAI8048036.1"/>
    <property type="molecule type" value="Genomic_DNA"/>
</dbReference>
<name>A0AA35TJF1_GEOBA</name>
<dbReference type="Proteomes" id="UP001174909">
    <property type="component" value="Unassembled WGS sequence"/>
</dbReference>
<dbReference type="Gene3D" id="2.40.50.140">
    <property type="entry name" value="Nucleic acid-binding proteins"/>
    <property type="match status" value="1"/>
</dbReference>
<dbReference type="GO" id="GO:0005634">
    <property type="term" value="C:nucleus"/>
    <property type="evidence" value="ECO:0007669"/>
    <property type="project" value="TreeGrafter"/>
</dbReference>